<name>A0ACB9ED69_9ASTR</name>
<dbReference type="Proteomes" id="UP001056120">
    <property type="component" value="Linkage Group LG18"/>
</dbReference>
<comment type="caution">
    <text evidence="1">The sequence shown here is derived from an EMBL/GenBank/DDBJ whole genome shotgun (WGS) entry which is preliminary data.</text>
</comment>
<protein>
    <submittedName>
        <fullName evidence="1">Uncharacterized protein</fullName>
    </submittedName>
</protein>
<organism evidence="1 2">
    <name type="scientific">Smallanthus sonchifolius</name>
    <dbReference type="NCBI Taxonomy" id="185202"/>
    <lineage>
        <taxon>Eukaryota</taxon>
        <taxon>Viridiplantae</taxon>
        <taxon>Streptophyta</taxon>
        <taxon>Embryophyta</taxon>
        <taxon>Tracheophyta</taxon>
        <taxon>Spermatophyta</taxon>
        <taxon>Magnoliopsida</taxon>
        <taxon>eudicotyledons</taxon>
        <taxon>Gunneridae</taxon>
        <taxon>Pentapetalae</taxon>
        <taxon>asterids</taxon>
        <taxon>campanulids</taxon>
        <taxon>Asterales</taxon>
        <taxon>Asteraceae</taxon>
        <taxon>Asteroideae</taxon>
        <taxon>Heliantheae alliance</taxon>
        <taxon>Millerieae</taxon>
        <taxon>Smallanthus</taxon>
    </lineage>
</organism>
<evidence type="ECO:0000313" key="1">
    <source>
        <dbReference type="EMBL" id="KAI3756666.1"/>
    </source>
</evidence>
<proteinExistence type="predicted"/>
<sequence length="117" mass="13115">MKVFKLPPFLDDEKLTRMLYIDLKSALNETGESWLPVLPDDEDKKVASFDQSLLSITEPNSIESIITEPNPIKSMDTYLLCNKIRVYTGIPDKMLTRGNVVLPIGDSKWTIVSLGSA</sequence>
<accession>A0ACB9ED69</accession>
<gene>
    <name evidence="1" type="ORF">L1987_56488</name>
</gene>
<reference evidence="1 2" key="2">
    <citation type="journal article" date="2022" name="Mol. Ecol. Resour.">
        <title>The genomes of chicory, endive, great burdock and yacon provide insights into Asteraceae paleo-polyploidization history and plant inulin production.</title>
        <authorList>
            <person name="Fan W."/>
            <person name="Wang S."/>
            <person name="Wang H."/>
            <person name="Wang A."/>
            <person name="Jiang F."/>
            <person name="Liu H."/>
            <person name="Zhao H."/>
            <person name="Xu D."/>
            <person name="Zhang Y."/>
        </authorList>
    </citation>
    <scope>NUCLEOTIDE SEQUENCE [LARGE SCALE GENOMIC DNA]</scope>
    <source>
        <strain evidence="2">cv. Yunnan</strain>
        <tissue evidence="1">Leaves</tissue>
    </source>
</reference>
<dbReference type="EMBL" id="CM042035">
    <property type="protein sequence ID" value="KAI3756666.1"/>
    <property type="molecule type" value="Genomic_DNA"/>
</dbReference>
<evidence type="ECO:0000313" key="2">
    <source>
        <dbReference type="Proteomes" id="UP001056120"/>
    </source>
</evidence>
<reference evidence="2" key="1">
    <citation type="journal article" date="2022" name="Mol. Ecol. Resour.">
        <title>The genomes of chicory, endive, great burdock and yacon provide insights into Asteraceae palaeo-polyploidization history and plant inulin production.</title>
        <authorList>
            <person name="Fan W."/>
            <person name="Wang S."/>
            <person name="Wang H."/>
            <person name="Wang A."/>
            <person name="Jiang F."/>
            <person name="Liu H."/>
            <person name="Zhao H."/>
            <person name="Xu D."/>
            <person name="Zhang Y."/>
        </authorList>
    </citation>
    <scope>NUCLEOTIDE SEQUENCE [LARGE SCALE GENOMIC DNA]</scope>
    <source>
        <strain evidence="2">cv. Yunnan</strain>
    </source>
</reference>
<keyword evidence="2" id="KW-1185">Reference proteome</keyword>